<dbReference type="AlphaFoldDB" id="A0AAJ0GH56"/>
<evidence type="ECO:0000313" key="4">
    <source>
        <dbReference type="Proteomes" id="UP001271007"/>
    </source>
</evidence>
<dbReference type="Proteomes" id="UP001271007">
    <property type="component" value="Unassembled WGS sequence"/>
</dbReference>
<comment type="caution">
    <text evidence="3">The sequence shown here is derived from an EMBL/GenBank/DDBJ whole genome shotgun (WGS) entry which is preliminary data.</text>
</comment>
<name>A0AAJ0GH56_9PEZI</name>
<feature type="region of interest" description="Disordered" evidence="1">
    <location>
        <begin position="366"/>
        <end position="393"/>
    </location>
</feature>
<feature type="region of interest" description="Disordered" evidence="1">
    <location>
        <begin position="238"/>
        <end position="259"/>
    </location>
</feature>
<keyword evidence="4" id="KW-1185">Reference proteome</keyword>
<evidence type="ECO:0000256" key="1">
    <source>
        <dbReference type="SAM" id="MobiDB-lite"/>
    </source>
</evidence>
<dbReference type="PANTHER" id="PTHR12496">
    <property type="entry name" value="CGI-41 METHYLTRANSFERASE"/>
    <property type="match status" value="1"/>
</dbReference>
<sequence>MHKKRAKAHIGLNMGPDQPLPYNEQYFDDADSYVASLLDFAGHDDLLQTLCGGVHLLDFFTSDPDLYSKILPLEWRDFFAQHEMTELLDLFMREDLEPLIKREANDQWRGGPLPPASLGDYLLHVRKHLLNRGMDVSQCKQNRTQKKLARHVAVGMNVKKVHEVGLFADYLNRLASSINPSGHNITHLVDFGSGQNYLGRALASEPYNRDIVAIESRVHNSERAKDFDVKARIVEKQRVKRNKKSHRAGDQEPAVVAAPPRSEVAKAKWPEIQRKDAVQYVDHQIQDGDLSEVIARISTVTGRNNAEQGIMVISLHSCGNLIHHGLRSIVLNPSVNAVAMVGCCYNLLTERLGPATYKLPELRPTTHLHPRLRNGKANGETNGATDGDPAGFPMSNRLAMSEVRLNITARMMAVQAPQNWSEKDSQAFFVRHFYRALLQRVFLDYGVVRPPSPECAGGVSPAGHSSPGTPITIGSLRKGCYESFVAYARGALGKLCGDEAVNPELGRLIEERMENMTDEVLNKYEDRFAGRKKDLSIIWSLMAFSAGVVESVILVDRWLWLTEQAEVEEAWVEPVFEYGISPRNLVVVGVKK</sequence>
<dbReference type="Pfam" id="PF13679">
    <property type="entry name" value="Methyltransf_32"/>
    <property type="match status" value="1"/>
</dbReference>
<dbReference type="PANTHER" id="PTHR12496:SF0">
    <property type="entry name" value="METHYLTRANSFERASE DOMAIN-CONTAINING PROTEIN"/>
    <property type="match status" value="1"/>
</dbReference>
<gene>
    <name evidence="3" type="ORF">LTR09_001645</name>
</gene>
<reference evidence="3" key="1">
    <citation type="submission" date="2023-04" db="EMBL/GenBank/DDBJ databases">
        <title>Black Yeasts Isolated from many extreme environments.</title>
        <authorList>
            <person name="Coleine C."/>
            <person name="Stajich J.E."/>
            <person name="Selbmann L."/>
        </authorList>
    </citation>
    <scope>NUCLEOTIDE SEQUENCE</scope>
    <source>
        <strain evidence="3">CCFEE 5312</strain>
    </source>
</reference>
<proteinExistence type="predicted"/>
<organism evidence="3 4">
    <name type="scientific">Extremus antarcticus</name>
    <dbReference type="NCBI Taxonomy" id="702011"/>
    <lineage>
        <taxon>Eukaryota</taxon>
        <taxon>Fungi</taxon>
        <taxon>Dikarya</taxon>
        <taxon>Ascomycota</taxon>
        <taxon>Pezizomycotina</taxon>
        <taxon>Dothideomycetes</taxon>
        <taxon>Dothideomycetidae</taxon>
        <taxon>Mycosphaerellales</taxon>
        <taxon>Extremaceae</taxon>
        <taxon>Extremus</taxon>
    </lineage>
</organism>
<feature type="domain" description="Methyltransferase" evidence="2">
    <location>
        <begin position="159"/>
        <end position="350"/>
    </location>
</feature>
<evidence type="ECO:0000259" key="2">
    <source>
        <dbReference type="Pfam" id="PF13679"/>
    </source>
</evidence>
<dbReference type="InterPro" id="IPR052220">
    <property type="entry name" value="METTL25"/>
</dbReference>
<accession>A0AAJ0GH56</accession>
<dbReference type="InterPro" id="IPR025714">
    <property type="entry name" value="Methyltranfer_dom"/>
</dbReference>
<evidence type="ECO:0000313" key="3">
    <source>
        <dbReference type="EMBL" id="KAK3057461.1"/>
    </source>
</evidence>
<protein>
    <recommendedName>
        <fullName evidence="2">Methyltransferase domain-containing protein</fullName>
    </recommendedName>
</protein>
<dbReference type="EMBL" id="JAWDJX010000003">
    <property type="protein sequence ID" value="KAK3057461.1"/>
    <property type="molecule type" value="Genomic_DNA"/>
</dbReference>